<dbReference type="RefSeq" id="WP_150774808.1">
    <property type="nucleotide sequence ID" value="NZ_CABVGZ010000017.1"/>
</dbReference>
<evidence type="ECO:0000313" key="9">
    <source>
        <dbReference type="EMBL" id="VVM76818.1"/>
    </source>
</evidence>
<feature type="transmembrane region" description="Helical" evidence="8">
    <location>
        <begin position="351"/>
        <end position="375"/>
    </location>
</feature>
<evidence type="ECO:0000256" key="7">
    <source>
        <dbReference type="ARBA" id="ARBA00023136"/>
    </source>
</evidence>
<dbReference type="GO" id="GO:0008324">
    <property type="term" value="F:monoatomic cation transmembrane transporter activity"/>
    <property type="evidence" value="ECO:0007669"/>
    <property type="project" value="InterPro"/>
</dbReference>
<evidence type="ECO:0000313" key="10">
    <source>
        <dbReference type="Proteomes" id="UP000326241"/>
    </source>
</evidence>
<dbReference type="Proteomes" id="UP000326241">
    <property type="component" value="Unassembled WGS sequence"/>
</dbReference>
<dbReference type="Gene3D" id="3.30.2090.10">
    <property type="entry name" value="Multidrug efflux transporter AcrB TolC docking domain, DN and DC subdomains"/>
    <property type="match status" value="2"/>
</dbReference>
<dbReference type="SUPFAM" id="SSF82866">
    <property type="entry name" value="Multidrug efflux transporter AcrB transmembrane domain"/>
    <property type="match status" value="2"/>
</dbReference>
<proteinExistence type="inferred from homology"/>
<evidence type="ECO:0000256" key="4">
    <source>
        <dbReference type="ARBA" id="ARBA00022475"/>
    </source>
</evidence>
<keyword evidence="3" id="KW-0813">Transport</keyword>
<feature type="transmembrane region" description="Helical" evidence="8">
    <location>
        <begin position="883"/>
        <end position="902"/>
    </location>
</feature>
<feature type="transmembrane region" description="Helical" evidence="8">
    <location>
        <begin position="12"/>
        <end position="31"/>
    </location>
</feature>
<dbReference type="Gene3D" id="3.30.70.1320">
    <property type="entry name" value="Multidrug efflux transporter AcrB pore domain like"/>
    <property type="match status" value="1"/>
</dbReference>
<comment type="subcellular location">
    <subcellularLocation>
        <location evidence="1">Cell membrane</location>
        <topology evidence="1">Multi-pass membrane protein</topology>
    </subcellularLocation>
</comment>
<dbReference type="InterPro" id="IPR001036">
    <property type="entry name" value="Acrflvin-R"/>
</dbReference>
<feature type="transmembrane region" description="Helical" evidence="8">
    <location>
        <begin position="395"/>
        <end position="414"/>
    </location>
</feature>
<accession>A0A5E6SLD1</accession>
<keyword evidence="5 8" id="KW-0812">Transmembrane</keyword>
<dbReference type="Gene3D" id="3.30.70.1430">
    <property type="entry name" value="Multidrug efflux transporter AcrB pore domain"/>
    <property type="match status" value="2"/>
</dbReference>
<dbReference type="SUPFAM" id="SSF82714">
    <property type="entry name" value="Multidrug efflux transporter AcrB TolC docking domain, DN and DC subdomains"/>
    <property type="match status" value="2"/>
</dbReference>
<feature type="transmembrane region" description="Helical" evidence="8">
    <location>
        <begin position="1012"/>
        <end position="1035"/>
    </location>
</feature>
<feature type="transmembrane region" description="Helical" evidence="8">
    <location>
        <begin position="980"/>
        <end position="1000"/>
    </location>
</feature>
<dbReference type="GO" id="GO:0042910">
    <property type="term" value="F:xenobiotic transmembrane transporter activity"/>
    <property type="evidence" value="ECO:0007669"/>
    <property type="project" value="TreeGrafter"/>
</dbReference>
<dbReference type="GO" id="GO:0005886">
    <property type="term" value="C:plasma membrane"/>
    <property type="evidence" value="ECO:0007669"/>
    <property type="project" value="UniProtKB-SubCell"/>
</dbReference>
<dbReference type="InterPro" id="IPR004763">
    <property type="entry name" value="CusA-like"/>
</dbReference>
<keyword evidence="7 8" id="KW-0472">Membrane</keyword>
<dbReference type="PRINTS" id="PR00702">
    <property type="entry name" value="ACRIFLAVINRP"/>
</dbReference>
<evidence type="ECO:0000256" key="8">
    <source>
        <dbReference type="SAM" id="Phobius"/>
    </source>
</evidence>
<feature type="transmembrane region" description="Helical" evidence="8">
    <location>
        <begin position="529"/>
        <end position="554"/>
    </location>
</feature>
<feature type="transmembrane region" description="Helical" evidence="8">
    <location>
        <begin position="934"/>
        <end position="959"/>
    </location>
</feature>
<keyword evidence="6 8" id="KW-1133">Transmembrane helix</keyword>
<gene>
    <name evidence="9" type="primary">czcA_1</name>
    <name evidence="9" type="ORF">PS624_02096</name>
</gene>
<dbReference type="Gene3D" id="1.20.1640.10">
    <property type="entry name" value="Multidrug efflux transporter AcrB transmembrane domain"/>
    <property type="match status" value="2"/>
</dbReference>
<feature type="transmembrane region" description="Helical" evidence="8">
    <location>
        <begin position="452"/>
        <end position="472"/>
    </location>
</feature>
<evidence type="ECO:0000256" key="5">
    <source>
        <dbReference type="ARBA" id="ARBA00022692"/>
    </source>
</evidence>
<dbReference type="EMBL" id="CABVGZ010000017">
    <property type="protein sequence ID" value="VVM76818.1"/>
    <property type="molecule type" value="Genomic_DNA"/>
</dbReference>
<keyword evidence="4" id="KW-1003">Cell membrane</keyword>
<dbReference type="PANTHER" id="PTHR32063">
    <property type="match status" value="1"/>
</dbReference>
<dbReference type="Pfam" id="PF00873">
    <property type="entry name" value="ACR_tran"/>
    <property type="match status" value="1"/>
</dbReference>
<dbReference type="PANTHER" id="PTHR32063:SF24">
    <property type="entry name" value="CATION EFFLUX SYSTEM (ACRB_ACRD_ACRF FAMILY)"/>
    <property type="match status" value="1"/>
</dbReference>
<reference evidence="9 10" key="1">
    <citation type="submission" date="2019-09" db="EMBL/GenBank/DDBJ databases">
        <authorList>
            <person name="Chandra G."/>
            <person name="Truman W A."/>
        </authorList>
    </citation>
    <scope>NUCLEOTIDE SEQUENCE [LARGE SCALE GENOMIC DNA]</scope>
    <source>
        <strain evidence="9">PS624</strain>
    </source>
</reference>
<evidence type="ECO:0000256" key="2">
    <source>
        <dbReference type="ARBA" id="ARBA00010942"/>
    </source>
</evidence>
<dbReference type="InterPro" id="IPR027463">
    <property type="entry name" value="AcrB_DN_DC_subdom"/>
</dbReference>
<sequence>MFERLIQFAIEQRIIVLLAVLLMAGLGIASYQKLPIDAVPDITNVQVQINTGAAGFSPLETEQRITFPIETAMAGLPALEQTRSLSRSGLSQVTVIFKDGTDLFFARQLVNERLQIAKEQLPEGAEALMGPISTGLGEIFLWTVEAKEGALKDDGTTYTPTDLRVIQDWIIKPQLRNVPGVAEINTIGGFAKEYQIAPDPKRLAAYKLTLTDLVTALERNNANVGAGYIERSGEQLLIRAPGQVASTEDIANIVMANVDGTPIRVKNVATVEIGRELRSGAATENGREVVLGTVFMLIGENSRTVSQAVASKLEQINKSLPQGVIAVPVYDRTHLVDKAIATVKKNLIEGAILVIAILFLFLGNIRAALITAMVIPLSMLFTFTGMFSNKVSANLMSLGALDFGIIVDGAVVIVENTLRRLAHAQQHHGRLLTRAERFKEVFAAAKEARRPLIFGQLIIMVVYLPIFALSGVEGKMFHPMAFTVVIALLGAMLLSVTFVPAAIALFVTGKVKEEEGAVMRGARRVYAPALAWVMSHRTVAVGAALGVIVLSGVLTSRMGSEFVPSLSEGDFALQALRVPGTSLTQSVDMQQRLETLILAKVPEVERVFARTGTAEIASDPMPPNISDSYVMLKPKDQWPDPGKSRETLMAELQAAAATLPGSNYELSQPIQLRFNELISGVRSDVAVKVFGDDMDVLNATAAKIAAAMQKVNGASEVKVEQTTGLPVLTINIDRDKAARYGLNVGDVQDTIAVAVGGRQAGTLYEGDRRFDMVVRLSDAMRKDIDGLSALLIPVPAVNGSANQIGFIALQEVASLDLVLGPNQVSRENGKRLVIVSANVRGRDIGSFVSEAGEVIERDVQVPAGYWTSWGGQFEQLQSAAKRLQIVVPVALLLVFGLLFMMFNNLKDGLLVFTGIPFALTGGVMALWLRDIPLSISAGVGFIALSGVAVLNGLVMIAFIRNLREEGRSLSDAIHEGALTRLRPVLMTALVASLGFIPMALATGTGAEVQRPLATVVIGGILSSTILTLLILPALYQLAHRRDGTC</sequence>
<dbReference type="Gene3D" id="3.30.70.1440">
    <property type="entry name" value="Multidrug efflux transporter AcrB pore domain"/>
    <property type="match status" value="1"/>
</dbReference>
<feature type="transmembrane region" description="Helical" evidence="8">
    <location>
        <begin position="484"/>
        <end position="508"/>
    </location>
</feature>
<name>A0A5E6SLD1_PSEFL</name>
<comment type="similarity">
    <text evidence="2">Belongs to the resistance-nodulation-cell division (RND) (TC 2.A.6) family.</text>
</comment>
<dbReference type="SUPFAM" id="SSF82693">
    <property type="entry name" value="Multidrug efflux transporter AcrB pore domain, PN1, PN2, PC1 and PC2 subdomains"/>
    <property type="match status" value="3"/>
</dbReference>
<protein>
    <submittedName>
        <fullName evidence="9">Cobalt-zinc-cadmium resistance protein CzcA</fullName>
    </submittedName>
</protein>
<organism evidence="9 10">
    <name type="scientific">Pseudomonas fluorescens</name>
    <dbReference type="NCBI Taxonomy" id="294"/>
    <lineage>
        <taxon>Bacteria</taxon>
        <taxon>Pseudomonadati</taxon>
        <taxon>Pseudomonadota</taxon>
        <taxon>Gammaproteobacteria</taxon>
        <taxon>Pseudomonadales</taxon>
        <taxon>Pseudomonadaceae</taxon>
        <taxon>Pseudomonas</taxon>
    </lineage>
</organism>
<feature type="transmembrane region" description="Helical" evidence="8">
    <location>
        <begin position="909"/>
        <end position="928"/>
    </location>
</feature>
<dbReference type="AlphaFoldDB" id="A0A5E6SLD1"/>
<dbReference type="NCBIfam" id="TIGR00914">
    <property type="entry name" value="2A0601"/>
    <property type="match status" value="1"/>
</dbReference>
<evidence type="ECO:0000256" key="3">
    <source>
        <dbReference type="ARBA" id="ARBA00022448"/>
    </source>
</evidence>
<evidence type="ECO:0000256" key="6">
    <source>
        <dbReference type="ARBA" id="ARBA00022989"/>
    </source>
</evidence>
<evidence type="ECO:0000256" key="1">
    <source>
        <dbReference type="ARBA" id="ARBA00004651"/>
    </source>
</evidence>